<evidence type="ECO:0000256" key="1">
    <source>
        <dbReference type="ARBA" id="ARBA00022630"/>
    </source>
</evidence>
<dbReference type="GO" id="GO:0033539">
    <property type="term" value="P:fatty acid beta-oxidation using acyl-CoA dehydrogenase"/>
    <property type="evidence" value="ECO:0007669"/>
    <property type="project" value="TreeGrafter"/>
</dbReference>
<organism evidence="7 8">
    <name type="scientific">Pseudoxanthobacter soli DSM 19599</name>
    <dbReference type="NCBI Taxonomy" id="1123029"/>
    <lineage>
        <taxon>Bacteria</taxon>
        <taxon>Pseudomonadati</taxon>
        <taxon>Pseudomonadota</taxon>
        <taxon>Alphaproteobacteria</taxon>
        <taxon>Hyphomicrobiales</taxon>
        <taxon>Segnochrobactraceae</taxon>
        <taxon>Pseudoxanthobacter</taxon>
    </lineage>
</organism>
<dbReference type="InterPro" id="IPR037069">
    <property type="entry name" value="AcylCoA_DH/ox_N_sf"/>
</dbReference>
<dbReference type="GO" id="GO:0005737">
    <property type="term" value="C:cytoplasm"/>
    <property type="evidence" value="ECO:0007669"/>
    <property type="project" value="TreeGrafter"/>
</dbReference>
<dbReference type="SUPFAM" id="SSF47203">
    <property type="entry name" value="Acyl-CoA dehydrogenase C-terminal domain-like"/>
    <property type="match status" value="1"/>
</dbReference>
<dbReference type="STRING" id="1123029.SAMN02745172_03822"/>
<accession>A0A1M7ZQR4</accession>
<evidence type="ECO:0000313" key="8">
    <source>
        <dbReference type="Proteomes" id="UP000186406"/>
    </source>
</evidence>
<dbReference type="Pfam" id="PF02771">
    <property type="entry name" value="Acyl-CoA_dh_N"/>
    <property type="match status" value="1"/>
</dbReference>
<feature type="domain" description="Acyl-CoA dehydrogenase/oxidase N-terminal" evidence="5">
    <location>
        <begin position="53"/>
        <end position="153"/>
    </location>
</feature>
<keyword evidence="1" id="KW-0285">Flavoprotein</keyword>
<dbReference type="Gene3D" id="2.40.110.10">
    <property type="entry name" value="Butyryl-CoA Dehydrogenase, subunit A, domain 2"/>
    <property type="match status" value="1"/>
</dbReference>
<dbReference type="Pfam" id="PF08028">
    <property type="entry name" value="Acyl-CoA_dh_2"/>
    <property type="match status" value="1"/>
</dbReference>
<dbReference type="OrthoDB" id="6184213at2"/>
<dbReference type="RefSeq" id="WP_084564938.1">
    <property type="nucleotide sequence ID" value="NZ_FRXO01000011.1"/>
</dbReference>
<evidence type="ECO:0000256" key="2">
    <source>
        <dbReference type="ARBA" id="ARBA00023002"/>
    </source>
</evidence>
<keyword evidence="8" id="KW-1185">Reference proteome</keyword>
<dbReference type="InterPro" id="IPR013786">
    <property type="entry name" value="AcylCoA_DH/ox_N"/>
</dbReference>
<keyword evidence="2" id="KW-0560">Oxidoreductase</keyword>
<dbReference type="GO" id="GO:0050660">
    <property type="term" value="F:flavin adenine dinucleotide binding"/>
    <property type="evidence" value="ECO:0007669"/>
    <property type="project" value="InterPro"/>
</dbReference>
<dbReference type="EMBL" id="FRXO01000011">
    <property type="protein sequence ID" value="SHO67149.1"/>
    <property type="molecule type" value="Genomic_DNA"/>
</dbReference>
<dbReference type="NCBIfam" id="TIGR04022">
    <property type="entry name" value="sulfur_SfnB"/>
    <property type="match status" value="1"/>
</dbReference>
<dbReference type="InterPro" id="IPR013107">
    <property type="entry name" value="Acyl-CoA_DH_C"/>
</dbReference>
<dbReference type="GO" id="GO:0016712">
    <property type="term" value="F:oxidoreductase activity, acting on paired donors, with incorporation or reduction of molecular oxygen, reduced flavin or flavoprotein as one donor, and incorporation of one atom of oxygen"/>
    <property type="evidence" value="ECO:0007669"/>
    <property type="project" value="TreeGrafter"/>
</dbReference>
<comment type="similarity">
    <text evidence="3">Belongs to the HpaH/HsaA monooxygenase family.</text>
</comment>
<evidence type="ECO:0000313" key="7">
    <source>
        <dbReference type="EMBL" id="SHO67149.1"/>
    </source>
</evidence>
<reference evidence="7 8" key="1">
    <citation type="submission" date="2016-12" db="EMBL/GenBank/DDBJ databases">
        <authorList>
            <person name="Song W.-J."/>
            <person name="Kurnit D.M."/>
        </authorList>
    </citation>
    <scope>NUCLEOTIDE SEQUENCE [LARGE SCALE GENOMIC DNA]</scope>
    <source>
        <strain evidence="7 8">DSM 19599</strain>
    </source>
</reference>
<dbReference type="InterPro" id="IPR036250">
    <property type="entry name" value="AcylCo_DH-like_C"/>
</dbReference>
<dbReference type="PANTHER" id="PTHR48083:SF19">
    <property type="entry name" value="FLAVIN-DEPENDENT MONOOXYGENASE, OXYGENASE SUBUNIT HSAA"/>
    <property type="match status" value="1"/>
</dbReference>
<proteinExistence type="inferred from homology"/>
<dbReference type="PIRSF" id="PIRSF016578">
    <property type="entry name" value="HsaA"/>
    <property type="match status" value="1"/>
</dbReference>
<dbReference type="SUPFAM" id="SSF56645">
    <property type="entry name" value="Acyl-CoA dehydrogenase NM domain-like"/>
    <property type="match status" value="1"/>
</dbReference>
<evidence type="ECO:0000259" key="6">
    <source>
        <dbReference type="Pfam" id="PF08028"/>
    </source>
</evidence>
<name>A0A1M7ZQR4_9HYPH</name>
<evidence type="ECO:0000259" key="4">
    <source>
        <dbReference type="Pfam" id="PF02770"/>
    </source>
</evidence>
<dbReference type="InterPro" id="IPR009100">
    <property type="entry name" value="AcylCoA_DH/oxidase_NM_dom_sf"/>
</dbReference>
<sequence>MPLSLAKSPPLDNAVGFEADGQPEGVPASFRVPPARVRPARRIASEAEAIAVAHEVAATIARDAALRDRERQLPYEELELISDAGLFAISVPKAYGGVEASAGTVAEVIAILAAADGSIGQIPQNHFFILEALRLEGTEAQKRFFYDRILSGERIGNALSERGTRTAQDHATRITRVGDRYRVDGRKFYSTGALFAHWIAVVANADDGRSTIALLPRDTPGLTLIDDWSGFGQRTTGSGSTVFENAEVDPFALVSIAAVFERPTSMGPFAQIMHAAIDFGIARGAFEEAVRFVRAYTRPWKESGLDHGYEDPHIIAEIGAAKIALDAAEALIARSARFIEEARSDPTPGTVAAASIAVAEAKIAANDAALDISSRLIELGGAHSTLAEHGLDRYWRNARTHTVHDPVRWKYRVVGNYWLNDVNPPRHGAI</sequence>
<dbReference type="PANTHER" id="PTHR48083">
    <property type="entry name" value="MEDIUM-CHAIN SPECIFIC ACYL-COA DEHYDROGENASE, MITOCHONDRIAL-RELATED"/>
    <property type="match status" value="1"/>
</dbReference>
<dbReference type="InterPro" id="IPR023922">
    <property type="entry name" value="S04_starv_induced_SfnB"/>
</dbReference>
<dbReference type="GO" id="GO:0003995">
    <property type="term" value="F:acyl-CoA dehydrogenase activity"/>
    <property type="evidence" value="ECO:0007669"/>
    <property type="project" value="TreeGrafter"/>
</dbReference>
<gene>
    <name evidence="7" type="ORF">SAMN02745172_03822</name>
</gene>
<dbReference type="Pfam" id="PF02770">
    <property type="entry name" value="Acyl-CoA_dh_M"/>
    <property type="match status" value="1"/>
</dbReference>
<dbReference type="InterPro" id="IPR046373">
    <property type="entry name" value="Acyl-CoA_Oxase/DH_mid-dom_sf"/>
</dbReference>
<feature type="domain" description="Acyl-CoA dehydrogenase C-terminal" evidence="6">
    <location>
        <begin position="272"/>
        <end position="405"/>
    </location>
</feature>
<dbReference type="Proteomes" id="UP000186406">
    <property type="component" value="Unassembled WGS sequence"/>
</dbReference>
<feature type="domain" description="Acyl-CoA oxidase/dehydrogenase middle" evidence="4">
    <location>
        <begin position="161"/>
        <end position="245"/>
    </location>
</feature>
<dbReference type="AlphaFoldDB" id="A0A1M7ZQR4"/>
<dbReference type="InterPro" id="IPR050741">
    <property type="entry name" value="Acyl-CoA_dehydrogenase"/>
</dbReference>
<evidence type="ECO:0000256" key="3">
    <source>
        <dbReference type="ARBA" id="ARBA00049661"/>
    </source>
</evidence>
<dbReference type="InterPro" id="IPR006091">
    <property type="entry name" value="Acyl-CoA_Oxase/DH_mid-dom"/>
</dbReference>
<protein>
    <submittedName>
        <fullName evidence="7">Sulfur acquisition oxidoreductase, SfnB family</fullName>
    </submittedName>
</protein>
<dbReference type="Gene3D" id="1.10.540.10">
    <property type="entry name" value="Acyl-CoA dehydrogenase/oxidase, N-terminal domain"/>
    <property type="match status" value="1"/>
</dbReference>
<evidence type="ECO:0000259" key="5">
    <source>
        <dbReference type="Pfam" id="PF02771"/>
    </source>
</evidence>
<dbReference type="Gene3D" id="1.20.140.10">
    <property type="entry name" value="Butyryl-CoA Dehydrogenase, subunit A, domain 3"/>
    <property type="match status" value="1"/>
</dbReference>